<reference evidence="1" key="1">
    <citation type="submission" date="2024-03" db="EMBL/GenBank/DDBJ databases">
        <title>Epithelial relay of microbial signals coordinates intestinal macrophage supported barrier repair.</title>
        <authorList>
            <person name="Tsai M.T."/>
        </authorList>
    </citation>
    <scope>NUCLEOTIDE SEQUENCE</scope>
    <source>
        <strain evidence="1">MS 21-1</strain>
    </source>
</reference>
<gene>
    <name evidence="1" type="ORF">V9Z47_12835</name>
</gene>
<dbReference type="InterPro" id="IPR017738">
    <property type="entry name" value="T6SS-assoc_VCA0118"/>
</dbReference>
<organism evidence="1 2">
    <name type="scientific">Escherichia coli</name>
    <dbReference type="NCBI Taxonomy" id="562"/>
    <lineage>
        <taxon>Bacteria</taxon>
        <taxon>Pseudomonadati</taxon>
        <taxon>Pseudomonadota</taxon>
        <taxon>Gammaproteobacteria</taxon>
        <taxon>Enterobacterales</taxon>
        <taxon>Enterobacteriaceae</taxon>
        <taxon>Escherichia</taxon>
    </lineage>
</organism>
<dbReference type="RefSeq" id="WP_000824794.1">
    <property type="nucleotide sequence ID" value="NZ_CACRWT010000002.1"/>
</dbReference>
<dbReference type="Proteomes" id="UP001383096">
    <property type="component" value="Chromosome"/>
</dbReference>
<dbReference type="EMBL" id="CP146670">
    <property type="protein sequence ID" value="WWX73824.1"/>
    <property type="molecule type" value="Genomic_DNA"/>
</dbReference>
<evidence type="ECO:0000313" key="1">
    <source>
        <dbReference type="EMBL" id="WWX73824.1"/>
    </source>
</evidence>
<dbReference type="AlphaFoldDB" id="A0AAX4LHC7"/>
<sequence length="219" mass="24635">MKRLAKVAMIAAVLGLVGCNEDNEKAPIVTNQEQQALAEKNAKWLAEQQAKQAAYDAQLEKENAGKQWLVVERKDDMQDAKNVFLFVKAEQFSGSLDAFPTLKAQDKNKPVLTIACQGNKTKMFVAWSHHVTDAGDTTYINYRIGVHKAVATEWWRSTNYKALGLWDGKKAIPMIKKLVNEKQFIIEVVPEAGDIEKAVFNIDGLYNHIDKVKNACNWN</sequence>
<name>A0AAX4LHC7_ECOLX</name>
<evidence type="ECO:0000313" key="2">
    <source>
        <dbReference type="Proteomes" id="UP001383096"/>
    </source>
</evidence>
<accession>A0AAX4LHC7</accession>
<dbReference type="Pfam" id="PF11319">
    <property type="entry name" value="VasI"/>
    <property type="match status" value="1"/>
</dbReference>
<protein>
    <submittedName>
        <fullName evidence="1">Type VI secretion system-associated protein TagO</fullName>
    </submittedName>
</protein>
<dbReference type="PROSITE" id="PS51257">
    <property type="entry name" value="PROKAR_LIPOPROTEIN"/>
    <property type="match status" value="1"/>
</dbReference>
<proteinExistence type="predicted"/>